<dbReference type="CDD" id="cd00038">
    <property type="entry name" value="CAP_ED"/>
    <property type="match status" value="1"/>
</dbReference>
<dbReference type="AlphaFoldDB" id="A0A1L3J395"/>
<evidence type="ECO:0000313" key="6">
    <source>
        <dbReference type="EMBL" id="APG59599.1"/>
    </source>
</evidence>
<keyword evidence="2" id="KW-0238">DNA-binding</keyword>
<dbReference type="STRING" id="1913577.LPB144_03875"/>
<dbReference type="InterPro" id="IPR014710">
    <property type="entry name" value="RmlC-like_jellyroll"/>
</dbReference>
<keyword evidence="3" id="KW-0804">Transcription</keyword>
<dbReference type="Gene3D" id="1.10.10.10">
    <property type="entry name" value="Winged helix-like DNA-binding domain superfamily/Winged helix DNA-binding domain"/>
    <property type="match status" value="1"/>
</dbReference>
<protein>
    <submittedName>
        <fullName evidence="6">Crp/Fnr family transcriptional regulator</fullName>
    </submittedName>
</protein>
<evidence type="ECO:0000256" key="2">
    <source>
        <dbReference type="ARBA" id="ARBA00023125"/>
    </source>
</evidence>
<reference evidence="6 7" key="1">
    <citation type="submission" date="2016-11" db="EMBL/GenBank/DDBJ databases">
        <title>Gramella sp. LPB0144 isolated from marine environment.</title>
        <authorList>
            <person name="Kim E."/>
            <person name="Yi H."/>
        </authorList>
    </citation>
    <scope>NUCLEOTIDE SEQUENCE [LARGE SCALE GENOMIC DNA]</scope>
    <source>
        <strain evidence="6 7">LPB0144</strain>
    </source>
</reference>
<dbReference type="PROSITE" id="PS50042">
    <property type="entry name" value="CNMP_BINDING_3"/>
    <property type="match status" value="1"/>
</dbReference>
<evidence type="ECO:0000256" key="1">
    <source>
        <dbReference type="ARBA" id="ARBA00023015"/>
    </source>
</evidence>
<keyword evidence="7" id="KW-1185">Reference proteome</keyword>
<dbReference type="InterPro" id="IPR000595">
    <property type="entry name" value="cNMP-bd_dom"/>
</dbReference>
<accession>A0A1L3J395</accession>
<evidence type="ECO:0000259" key="4">
    <source>
        <dbReference type="PROSITE" id="PS50042"/>
    </source>
</evidence>
<organism evidence="6 7">
    <name type="scientific">Christiangramia salexigens</name>
    <dbReference type="NCBI Taxonomy" id="1913577"/>
    <lineage>
        <taxon>Bacteria</taxon>
        <taxon>Pseudomonadati</taxon>
        <taxon>Bacteroidota</taxon>
        <taxon>Flavobacteriia</taxon>
        <taxon>Flavobacteriales</taxon>
        <taxon>Flavobacteriaceae</taxon>
        <taxon>Christiangramia</taxon>
    </lineage>
</organism>
<keyword evidence="1" id="KW-0805">Transcription regulation</keyword>
<dbReference type="GO" id="GO:0003677">
    <property type="term" value="F:DNA binding"/>
    <property type="evidence" value="ECO:0007669"/>
    <property type="project" value="UniProtKB-KW"/>
</dbReference>
<dbReference type="Pfam" id="PF00027">
    <property type="entry name" value="cNMP_binding"/>
    <property type="match status" value="1"/>
</dbReference>
<dbReference type="EMBL" id="CP018153">
    <property type="protein sequence ID" value="APG59599.1"/>
    <property type="molecule type" value="Genomic_DNA"/>
</dbReference>
<dbReference type="SMART" id="SM00419">
    <property type="entry name" value="HTH_CRP"/>
    <property type="match status" value="1"/>
</dbReference>
<dbReference type="SUPFAM" id="SSF51206">
    <property type="entry name" value="cAMP-binding domain-like"/>
    <property type="match status" value="1"/>
</dbReference>
<feature type="domain" description="HTH crp-type" evidence="5">
    <location>
        <begin position="155"/>
        <end position="224"/>
    </location>
</feature>
<evidence type="ECO:0000256" key="3">
    <source>
        <dbReference type="ARBA" id="ARBA00023163"/>
    </source>
</evidence>
<evidence type="ECO:0000313" key="7">
    <source>
        <dbReference type="Proteomes" id="UP000182510"/>
    </source>
</evidence>
<dbReference type="KEGG" id="grl:LPB144_03875"/>
<dbReference type="InterPro" id="IPR036390">
    <property type="entry name" value="WH_DNA-bd_sf"/>
</dbReference>
<dbReference type="InterPro" id="IPR018490">
    <property type="entry name" value="cNMP-bd_dom_sf"/>
</dbReference>
<gene>
    <name evidence="6" type="ORF">LPB144_03875</name>
</gene>
<dbReference type="Pfam" id="PF13545">
    <property type="entry name" value="HTH_Crp_2"/>
    <property type="match status" value="1"/>
</dbReference>
<dbReference type="Gene3D" id="2.60.120.10">
    <property type="entry name" value="Jelly Rolls"/>
    <property type="match status" value="1"/>
</dbReference>
<proteinExistence type="predicted"/>
<evidence type="ECO:0000259" key="5">
    <source>
        <dbReference type="PROSITE" id="PS51063"/>
    </source>
</evidence>
<dbReference type="Proteomes" id="UP000182510">
    <property type="component" value="Chromosome"/>
</dbReference>
<dbReference type="GO" id="GO:0006355">
    <property type="term" value="P:regulation of DNA-templated transcription"/>
    <property type="evidence" value="ECO:0007669"/>
    <property type="project" value="InterPro"/>
</dbReference>
<dbReference type="InterPro" id="IPR036388">
    <property type="entry name" value="WH-like_DNA-bd_sf"/>
</dbReference>
<dbReference type="OrthoDB" id="1426605at2"/>
<dbReference type="SUPFAM" id="SSF46785">
    <property type="entry name" value="Winged helix' DNA-binding domain"/>
    <property type="match status" value="1"/>
</dbReference>
<dbReference type="PROSITE" id="PS51063">
    <property type="entry name" value="HTH_CRP_2"/>
    <property type="match status" value="1"/>
</dbReference>
<dbReference type="InterPro" id="IPR012318">
    <property type="entry name" value="HTH_CRP"/>
</dbReference>
<feature type="domain" description="Cyclic nucleotide-binding" evidence="4">
    <location>
        <begin position="20"/>
        <end position="98"/>
    </location>
</feature>
<name>A0A1L3J395_9FLAO</name>
<sequence length="237" mass="28075">MVPNNSLFDKYKTILTRSDLFHDLSGNEWQELLCNFHEEEWPKNSCFINYQKFLFHFYIIVSGRIKMYQSDELSEKEHTLFLLKKGDVFDLFCLLDGSKHMVYYECLDDTMVLAAPMEFIREWLKKNPSRYHTFLTYAGKMMRTLENNVSQLIFTDISTRLLKLLLSNVNYDSKKLEVINDLPNKEIANLIGSTRAVVNRHIQKLKRNGSIKVSRNQMEIKDISILLRELNNQQKKF</sequence>